<keyword evidence="4" id="KW-0012">Acyltransferase</keyword>
<dbReference type="SUPFAM" id="SSF69593">
    <property type="entry name" value="Glycerol-3-phosphate (1)-acyltransferase"/>
    <property type="match status" value="1"/>
</dbReference>
<feature type="domain" description="Phospholipid/glycerol acyltransferase" evidence="3">
    <location>
        <begin position="62"/>
        <end position="270"/>
    </location>
</feature>
<organism evidence="4 5">
    <name type="scientific">Coemansia spiralis</name>
    <dbReference type="NCBI Taxonomy" id="417178"/>
    <lineage>
        <taxon>Eukaryota</taxon>
        <taxon>Fungi</taxon>
        <taxon>Fungi incertae sedis</taxon>
        <taxon>Zoopagomycota</taxon>
        <taxon>Kickxellomycotina</taxon>
        <taxon>Kickxellomycetes</taxon>
        <taxon>Kickxellales</taxon>
        <taxon>Kickxellaceae</taxon>
        <taxon>Coemansia</taxon>
    </lineage>
</organism>
<keyword evidence="2" id="KW-0812">Transmembrane</keyword>
<dbReference type="InterPro" id="IPR052744">
    <property type="entry name" value="GPAT/DAPAT"/>
</dbReference>
<feature type="region of interest" description="Disordered" evidence="1">
    <location>
        <begin position="629"/>
        <end position="661"/>
    </location>
</feature>
<dbReference type="Proteomes" id="UP001151518">
    <property type="component" value="Unassembled WGS sequence"/>
</dbReference>
<evidence type="ECO:0000313" key="5">
    <source>
        <dbReference type="Proteomes" id="UP001151518"/>
    </source>
</evidence>
<dbReference type="GO" id="GO:0008654">
    <property type="term" value="P:phospholipid biosynthetic process"/>
    <property type="evidence" value="ECO:0007669"/>
    <property type="project" value="TreeGrafter"/>
</dbReference>
<feature type="region of interest" description="Disordered" evidence="1">
    <location>
        <begin position="683"/>
        <end position="754"/>
    </location>
</feature>
<dbReference type="PANTHER" id="PTHR31605:SF0">
    <property type="entry name" value="GLYCEROL-3-PHOSPHATE O-ACYLTRANSFERASE 1"/>
    <property type="match status" value="1"/>
</dbReference>
<feature type="transmembrane region" description="Helical" evidence="2">
    <location>
        <begin position="470"/>
        <end position="492"/>
    </location>
</feature>
<feature type="transmembrane region" description="Helical" evidence="2">
    <location>
        <begin position="512"/>
        <end position="532"/>
    </location>
</feature>
<reference evidence="4" key="1">
    <citation type="submission" date="2022-07" db="EMBL/GenBank/DDBJ databases">
        <title>Phylogenomic reconstructions and comparative analyses of Kickxellomycotina fungi.</title>
        <authorList>
            <person name="Reynolds N.K."/>
            <person name="Stajich J.E."/>
            <person name="Barry K."/>
            <person name="Grigoriev I.V."/>
            <person name="Crous P."/>
            <person name="Smith M.E."/>
        </authorList>
    </citation>
    <scope>NUCLEOTIDE SEQUENCE</scope>
    <source>
        <strain evidence="4">NRRL 3115</strain>
    </source>
</reference>
<dbReference type="EMBL" id="JANBTW010000013">
    <property type="protein sequence ID" value="KAJ2679292.1"/>
    <property type="molecule type" value="Genomic_DNA"/>
</dbReference>
<accession>A0A9W8KY99</accession>
<dbReference type="OrthoDB" id="2427554at2759"/>
<dbReference type="Pfam" id="PF01553">
    <property type="entry name" value="Acyltransferase"/>
    <property type="match status" value="1"/>
</dbReference>
<feature type="compositionally biased region" description="Polar residues" evidence="1">
    <location>
        <begin position="714"/>
        <end position="731"/>
    </location>
</feature>
<dbReference type="CDD" id="cd07992">
    <property type="entry name" value="LPLAT_AAK14816-like"/>
    <property type="match status" value="1"/>
</dbReference>
<dbReference type="SMART" id="SM00563">
    <property type="entry name" value="PlsC"/>
    <property type="match status" value="1"/>
</dbReference>
<dbReference type="GO" id="GO:0004366">
    <property type="term" value="F:glycerol-3-phosphate O-acyltransferase activity"/>
    <property type="evidence" value="ECO:0007669"/>
    <property type="project" value="TreeGrafter"/>
</dbReference>
<dbReference type="GO" id="GO:0016287">
    <property type="term" value="F:glycerone-phosphate O-acyltransferase activity"/>
    <property type="evidence" value="ECO:0007669"/>
    <property type="project" value="TreeGrafter"/>
</dbReference>
<evidence type="ECO:0000256" key="2">
    <source>
        <dbReference type="SAM" id="Phobius"/>
    </source>
</evidence>
<evidence type="ECO:0000313" key="4">
    <source>
        <dbReference type="EMBL" id="KAJ2679292.1"/>
    </source>
</evidence>
<dbReference type="AlphaFoldDB" id="A0A9W8KY99"/>
<evidence type="ECO:0000256" key="1">
    <source>
        <dbReference type="SAM" id="MobiDB-lite"/>
    </source>
</evidence>
<sequence>MPKVDDPRSSAASVDAEHEAAMSETFFVYDLFRAFWTRVVGLFFREIAERNAHLIPKTGPVMFVVAPHHNQFIDPVILLMHAARRVYYLTAAASMRRRFIGFYGRCLRGIPVERQQDLAKTGTGRLRLEDRYAEPTLITGIGTRFTKELQPEMKIALPKGAGQAKVEEVLSDTQVRIAKEMKELSALEALTKPEGSAFKTIPHVNQDDMYRAVYQRLNNGECIGIFPEGGSHDRTEMLPLKAGVTIMALGATAANPELGLKIVPTGLNYFHPSKFRSRAVIDFGQPIDVPPELVEKYKRGGSEMREACDELLEVVSEGLKQVTLNTPDYETLKLIQAGRRLYQPNLHYLTMAQQVELTRRFIKGYDKYRDLPEVKELRERVEDYNLQLRYYGIRDHQVDTMQIGRLEAGALFVWRLVWLIIMGLVALPGTVINTPVFVITGVVSKRKARAALAASTVKVRARDVIATWKILIALVLVPLLYTTYSILAVVLVRRAPRWALAGISGVSEWSSVRVYIWAWGLAAFMSYTALVFGEQAIDIVKSIRPLFLTLILGKEHTELLAQSRQELSDDITDLVNELAPKIYPEFSTTRIKEHLGEDRVTHSSIINESADAFHRRMRSGEQALRQRIGNINIGGSGSNSETNIRRRESKYNFNPPTPRTMDTLNKISPLEFLSTAIGAHNPAAHSLDSSTEADQEDSSSKHVGDSKSDERPTSGESSRNSEPISSGTASPKSVGALPAEEAGESAPSLGDAGRKSFPKLALRQQQGSTGGAAISPTTAAIIGGAFYGTLFAFIIAGLYGTDAQVYSATTGVYNPDPSSEAPVVVTTTLPPLPNDLE</sequence>
<gene>
    <name evidence="4" type="primary">SCT1</name>
    <name evidence="4" type="ORF">GGI25_001648</name>
</gene>
<comment type="caution">
    <text evidence="4">The sequence shown here is derived from an EMBL/GenBank/DDBJ whole genome shotgun (WGS) entry which is preliminary data.</text>
</comment>
<keyword evidence="4" id="KW-0808">Transferase</keyword>
<name>A0A9W8KY99_9FUNG</name>
<feature type="compositionally biased region" description="Basic and acidic residues" evidence="1">
    <location>
        <begin position="698"/>
        <end position="713"/>
    </location>
</feature>
<keyword evidence="2" id="KW-1133">Transmembrane helix</keyword>
<protein>
    <submittedName>
        <fullName evidence="4">Glycerol-3-phosphate/dihydroxyacetone phosphate acyltransferase</fullName>
    </submittedName>
</protein>
<proteinExistence type="predicted"/>
<keyword evidence="2" id="KW-0472">Membrane</keyword>
<evidence type="ECO:0000259" key="3">
    <source>
        <dbReference type="SMART" id="SM00563"/>
    </source>
</evidence>
<feature type="transmembrane region" description="Helical" evidence="2">
    <location>
        <begin position="412"/>
        <end position="439"/>
    </location>
</feature>
<dbReference type="InterPro" id="IPR002123">
    <property type="entry name" value="Plipid/glycerol_acylTrfase"/>
</dbReference>
<dbReference type="PANTHER" id="PTHR31605">
    <property type="entry name" value="GLYCEROL-3-PHOSPHATE O-ACYLTRANSFERASE 1"/>
    <property type="match status" value="1"/>
</dbReference>